<feature type="compositionally biased region" description="Basic residues" evidence="1">
    <location>
        <begin position="19"/>
        <end position="29"/>
    </location>
</feature>
<dbReference type="STRING" id="313628.LNTAR_19147"/>
<dbReference type="EMBL" id="ABCK01000021">
    <property type="protein sequence ID" value="EDM25945.1"/>
    <property type="molecule type" value="Genomic_DNA"/>
</dbReference>
<feature type="region of interest" description="Disordered" evidence="1">
    <location>
        <begin position="1"/>
        <end position="58"/>
    </location>
</feature>
<evidence type="ECO:0000313" key="2">
    <source>
        <dbReference type="EMBL" id="EDM25945.1"/>
    </source>
</evidence>
<protein>
    <submittedName>
        <fullName evidence="2">Uncharacterized protein</fullName>
    </submittedName>
</protein>
<keyword evidence="3" id="KW-1185">Reference proteome</keyword>
<accession>A6DQP5</accession>
<gene>
    <name evidence="2" type="ORF">LNTAR_19147</name>
</gene>
<evidence type="ECO:0000256" key="1">
    <source>
        <dbReference type="SAM" id="MobiDB-lite"/>
    </source>
</evidence>
<reference evidence="2 3" key="1">
    <citation type="journal article" date="2010" name="J. Bacteriol.">
        <title>Genome sequence of Lentisphaera araneosa HTCC2155T, the type species of the order Lentisphaerales in the phylum Lentisphaerae.</title>
        <authorList>
            <person name="Thrash J.C."/>
            <person name="Cho J.C."/>
            <person name="Vergin K.L."/>
            <person name="Morris R.M."/>
            <person name="Giovannoni S.J."/>
        </authorList>
    </citation>
    <scope>NUCLEOTIDE SEQUENCE [LARGE SCALE GENOMIC DNA]</scope>
    <source>
        <strain evidence="2 3">HTCC2155</strain>
    </source>
</reference>
<sequence length="95" mass="11135">MPSALLMRSLSRPDNNNKQKSKPYHHTQKQKISTVQKSPKFRKKSQISPNSQKKGNFRTCPLITMFGNNKNEITTHNNLFTYHILFFSKMYETSD</sequence>
<proteinExistence type="predicted"/>
<organism evidence="2 3">
    <name type="scientific">Lentisphaera araneosa HTCC2155</name>
    <dbReference type="NCBI Taxonomy" id="313628"/>
    <lineage>
        <taxon>Bacteria</taxon>
        <taxon>Pseudomonadati</taxon>
        <taxon>Lentisphaerota</taxon>
        <taxon>Lentisphaeria</taxon>
        <taxon>Lentisphaerales</taxon>
        <taxon>Lentisphaeraceae</taxon>
        <taxon>Lentisphaera</taxon>
    </lineage>
</organism>
<evidence type="ECO:0000313" key="3">
    <source>
        <dbReference type="Proteomes" id="UP000004947"/>
    </source>
</evidence>
<dbReference type="Proteomes" id="UP000004947">
    <property type="component" value="Unassembled WGS sequence"/>
</dbReference>
<comment type="caution">
    <text evidence="2">The sequence shown here is derived from an EMBL/GenBank/DDBJ whole genome shotgun (WGS) entry which is preliminary data.</text>
</comment>
<dbReference type="AlphaFoldDB" id="A6DQP5"/>
<name>A6DQP5_9BACT</name>